<dbReference type="EMBL" id="CVQI01032640">
    <property type="protein sequence ID" value="CRK41919.1"/>
    <property type="molecule type" value="Genomic_DNA"/>
</dbReference>
<evidence type="ECO:0000313" key="2">
    <source>
        <dbReference type="EMBL" id="CRK31527.1"/>
    </source>
</evidence>
<accession>A0A0G4N6E5</accession>
<organism evidence="3 5">
    <name type="scientific">Verticillium longisporum</name>
    <name type="common">Verticillium dahliae var. longisporum</name>
    <dbReference type="NCBI Taxonomy" id="100787"/>
    <lineage>
        <taxon>Eukaryota</taxon>
        <taxon>Fungi</taxon>
        <taxon>Dikarya</taxon>
        <taxon>Ascomycota</taxon>
        <taxon>Pezizomycotina</taxon>
        <taxon>Sordariomycetes</taxon>
        <taxon>Hypocreomycetidae</taxon>
        <taxon>Glomerellales</taxon>
        <taxon>Plectosphaerellaceae</taxon>
        <taxon>Verticillium</taxon>
    </lineage>
</organism>
<dbReference type="EMBL" id="CVQH01021763">
    <property type="protein sequence ID" value="CRK31527.1"/>
    <property type="molecule type" value="Genomic_DNA"/>
</dbReference>
<sequence>MPNASSNARMNGNLQTNISDPSHDKSPSDRIACKMVSNAPQLPEASQKECEDGEATRARILDASATENMARQCPSLYDALPFLPSLARHTEIIIEVDTDGGLE</sequence>
<protein>
    <submittedName>
        <fullName evidence="3">Uncharacterized protein</fullName>
    </submittedName>
</protein>
<dbReference type="Proteomes" id="UP000044602">
    <property type="component" value="Unassembled WGS sequence"/>
</dbReference>
<feature type="region of interest" description="Disordered" evidence="1">
    <location>
        <begin position="1"/>
        <end position="30"/>
    </location>
</feature>
<feature type="compositionally biased region" description="Basic and acidic residues" evidence="1">
    <location>
        <begin position="21"/>
        <end position="30"/>
    </location>
</feature>
<evidence type="ECO:0000256" key="1">
    <source>
        <dbReference type="SAM" id="MobiDB-lite"/>
    </source>
</evidence>
<dbReference type="Proteomes" id="UP000045706">
    <property type="component" value="Unassembled WGS sequence"/>
</dbReference>
<evidence type="ECO:0000313" key="4">
    <source>
        <dbReference type="Proteomes" id="UP000044602"/>
    </source>
</evidence>
<keyword evidence="4" id="KW-1185">Reference proteome</keyword>
<reference evidence="4 5" key="1">
    <citation type="submission" date="2015-05" db="EMBL/GenBank/DDBJ databases">
        <authorList>
            <person name="Fogelqvist Johan"/>
        </authorList>
    </citation>
    <scope>NUCLEOTIDE SEQUENCE [LARGE SCALE GENOMIC DNA]</scope>
    <source>
        <strain evidence="2">VL1</strain>
        <strain evidence="3">VL2</strain>
    </source>
</reference>
<dbReference type="AlphaFoldDB" id="A0A0G4N6E5"/>
<name>A0A0G4N6E5_VERLO</name>
<evidence type="ECO:0000313" key="3">
    <source>
        <dbReference type="EMBL" id="CRK41919.1"/>
    </source>
</evidence>
<gene>
    <name evidence="2" type="ORF">BN1708_015963</name>
    <name evidence="3" type="ORF">BN1723_015993</name>
</gene>
<proteinExistence type="predicted"/>
<evidence type="ECO:0000313" key="5">
    <source>
        <dbReference type="Proteomes" id="UP000045706"/>
    </source>
</evidence>
<feature type="compositionally biased region" description="Polar residues" evidence="1">
    <location>
        <begin position="1"/>
        <end position="20"/>
    </location>
</feature>